<organism evidence="1 2">
    <name type="scientific">Naganishia adeliensis</name>
    <dbReference type="NCBI Taxonomy" id="92952"/>
    <lineage>
        <taxon>Eukaryota</taxon>
        <taxon>Fungi</taxon>
        <taxon>Dikarya</taxon>
        <taxon>Basidiomycota</taxon>
        <taxon>Agaricomycotina</taxon>
        <taxon>Tremellomycetes</taxon>
        <taxon>Filobasidiales</taxon>
        <taxon>Filobasidiaceae</taxon>
        <taxon>Naganishia</taxon>
    </lineage>
</organism>
<protein>
    <submittedName>
        <fullName evidence="1">Uncharacterized protein</fullName>
    </submittedName>
</protein>
<evidence type="ECO:0000313" key="1">
    <source>
        <dbReference type="EMBL" id="KAJ9113707.1"/>
    </source>
</evidence>
<reference evidence="1" key="1">
    <citation type="submission" date="2023-04" db="EMBL/GenBank/DDBJ databases">
        <title>Draft Genome sequencing of Naganishia species isolated from polar environments using Oxford Nanopore Technology.</title>
        <authorList>
            <person name="Leo P."/>
            <person name="Venkateswaran K."/>
        </authorList>
    </citation>
    <scope>NUCLEOTIDE SEQUENCE</scope>
    <source>
        <strain evidence="1">MNA-CCFEE 5262</strain>
    </source>
</reference>
<evidence type="ECO:0000313" key="2">
    <source>
        <dbReference type="Proteomes" id="UP001230649"/>
    </source>
</evidence>
<name>A0ACC2WQ04_9TREE</name>
<dbReference type="EMBL" id="JASBWS010000011">
    <property type="protein sequence ID" value="KAJ9113707.1"/>
    <property type="molecule type" value="Genomic_DNA"/>
</dbReference>
<comment type="caution">
    <text evidence="1">The sequence shown here is derived from an EMBL/GenBank/DDBJ whole genome shotgun (WGS) entry which is preliminary data.</text>
</comment>
<keyword evidence="2" id="KW-1185">Reference proteome</keyword>
<proteinExistence type="predicted"/>
<sequence length="359" mass="40280">MPSHQRHQEPPESQDVDAIGSQAEREYGAGTQPTQFLTDEEKKILMGKLRVFQNTADDINVNYATAKPKVIEKEVKAGNEVFRRNNASLAVVDSKVVWTHIDTVGKMGKMARGQANTFEAADFFDPLRQLLGLDDQLMEDLDVDEEDDQAVRRGGRLGDWAKIGWMAMQSSRRAPGVEFMNGMMAVEHTKRAVNRRARQKQVVGPEVRPQELKQGDLAAAANPTIENTRILARELKKQPDNLNLFRWLINPRSFGQTVENTMYTSFLINTGRAAIEESEDGSGIPIIYSCEPPAPEDRIAQYDAQGKLLTEALTKRQVIMEMNMQVWKEAIELFNIKTSIIPHRGEGVPGEPGESGWYA</sequence>
<accession>A0ACC2WQ04</accession>
<dbReference type="Proteomes" id="UP001230649">
    <property type="component" value="Unassembled WGS sequence"/>
</dbReference>
<gene>
    <name evidence="1" type="ORF">QFC20_001730</name>
</gene>